<name>A0A5B7I170_PORTR</name>
<keyword evidence="2" id="KW-1185">Reference proteome</keyword>
<dbReference type="AlphaFoldDB" id="A0A5B7I170"/>
<dbReference type="EMBL" id="VSRR010048247">
    <property type="protein sequence ID" value="MPC78370.1"/>
    <property type="molecule type" value="Genomic_DNA"/>
</dbReference>
<protein>
    <submittedName>
        <fullName evidence="1">Uncharacterized protein</fullName>
    </submittedName>
</protein>
<comment type="caution">
    <text evidence="1">The sequence shown here is derived from an EMBL/GenBank/DDBJ whole genome shotgun (WGS) entry which is preliminary data.</text>
</comment>
<reference evidence="1 2" key="1">
    <citation type="submission" date="2019-05" db="EMBL/GenBank/DDBJ databases">
        <title>Another draft genome of Portunus trituberculatus and its Hox gene families provides insights of decapod evolution.</title>
        <authorList>
            <person name="Jeong J.-H."/>
            <person name="Song I."/>
            <person name="Kim S."/>
            <person name="Choi T."/>
            <person name="Kim D."/>
            <person name="Ryu S."/>
            <person name="Kim W."/>
        </authorList>
    </citation>
    <scope>NUCLEOTIDE SEQUENCE [LARGE SCALE GENOMIC DNA]</scope>
    <source>
        <tissue evidence="1">Muscle</tissue>
    </source>
</reference>
<dbReference type="Proteomes" id="UP000324222">
    <property type="component" value="Unassembled WGS sequence"/>
</dbReference>
<organism evidence="1 2">
    <name type="scientific">Portunus trituberculatus</name>
    <name type="common">Swimming crab</name>
    <name type="synonym">Neptunus trituberculatus</name>
    <dbReference type="NCBI Taxonomy" id="210409"/>
    <lineage>
        <taxon>Eukaryota</taxon>
        <taxon>Metazoa</taxon>
        <taxon>Ecdysozoa</taxon>
        <taxon>Arthropoda</taxon>
        <taxon>Crustacea</taxon>
        <taxon>Multicrustacea</taxon>
        <taxon>Malacostraca</taxon>
        <taxon>Eumalacostraca</taxon>
        <taxon>Eucarida</taxon>
        <taxon>Decapoda</taxon>
        <taxon>Pleocyemata</taxon>
        <taxon>Brachyura</taxon>
        <taxon>Eubrachyura</taxon>
        <taxon>Portunoidea</taxon>
        <taxon>Portunidae</taxon>
        <taxon>Portuninae</taxon>
        <taxon>Portunus</taxon>
    </lineage>
</organism>
<gene>
    <name evidence="1" type="ORF">E2C01_072855</name>
</gene>
<evidence type="ECO:0000313" key="1">
    <source>
        <dbReference type="EMBL" id="MPC78370.1"/>
    </source>
</evidence>
<evidence type="ECO:0000313" key="2">
    <source>
        <dbReference type="Proteomes" id="UP000324222"/>
    </source>
</evidence>
<sequence length="172" mass="18217">MLPPSPAFPGCGVAGSSSRCPSPPPPSSQGSVSVKGVVVAAAARYRYSQTLMASAVLCMPVPCAAWNRVVGIDFWTECRTSALPQCVTNCIALIEPRRKGGRRGARWCQLVRKAWAAAAAALLNSPIAEVVAPPPSANNQQRINWAPIMVDMAGPAKRGGWEDRCSLRKACM</sequence>
<accession>A0A5B7I170</accession>
<proteinExistence type="predicted"/>